<dbReference type="AlphaFoldDB" id="A0A9D3W5Q2"/>
<dbReference type="EMBL" id="JAIQCV010000004">
    <property type="protein sequence ID" value="KAH1108340.1"/>
    <property type="molecule type" value="Genomic_DNA"/>
</dbReference>
<gene>
    <name evidence="1" type="ORF">J1N35_012108</name>
</gene>
<evidence type="ECO:0000313" key="1">
    <source>
        <dbReference type="EMBL" id="KAH1108340.1"/>
    </source>
</evidence>
<evidence type="ECO:0000313" key="2">
    <source>
        <dbReference type="Proteomes" id="UP000828251"/>
    </source>
</evidence>
<dbReference type="Proteomes" id="UP000828251">
    <property type="component" value="Unassembled WGS sequence"/>
</dbReference>
<dbReference type="InterPro" id="IPR055298">
    <property type="entry name" value="AtLOH3-like"/>
</dbReference>
<proteinExistence type="predicted"/>
<organism evidence="1 2">
    <name type="scientific">Gossypium stocksii</name>
    <dbReference type="NCBI Taxonomy" id="47602"/>
    <lineage>
        <taxon>Eukaryota</taxon>
        <taxon>Viridiplantae</taxon>
        <taxon>Streptophyta</taxon>
        <taxon>Embryophyta</taxon>
        <taxon>Tracheophyta</taxon>
        <taxon>Spermatophyta</taxon>
        <taxon>Magnoliopsida</taxon>
        <taxon>eudicotyledons</taxon>
        <taxon>Gunneridae</taxon>
        <taxon>Pentapetalae</taxon>
        <taxon>rosids</taxon>
        <taxon>malvids</taxon>
        <taxon>Malvales</taxon>
        <taxon>Malvaceae</taxon>
        <taxon>Malvoideae</taxon>
        <taxon>Gossypium</taxon>
    </lineage>
</organism>
<protein>
    <recommendedName>
        <fullName evidence="3">DUF4371 domain-containing protein</fullName>
    </recommendedName>
</protein>
<dbReference type="PANTHER" id="PTHR11697">
    <property type="entry name" value="GENERAL TRANSCRIPTION FACTOR 2-RELATED ZINC FINGER PROTEIN"/>
    <property type="match status" value="1"/>
</dbReference>
<sequence>KVSIIVDEVRDESKKEQMAIIFFDIQNIRGQGYDGASNMHGGFNGLQALILNDCRYAYYVHCFPHRLQLVLVAAAREVVEVHQFFKDLSNIVNITSVFSKRHDELQKAQVAEITRLYPSMS</sequence>
<dbReference type="OrthoDB" id="6621980at2759"/>
<name>A0A9D3W5Q2_9ROSI</name>
<accession>A0A9D3W5Q2</accession>
<dbReference type="PANTHER" id="PTHR11697:SF230">
    <property type="entry name" value="ZINC FINGER, MYM DOMAIN CONTAINING 1"/>
    <property type="match status" value="1"/>
</dbReference>
<reference evidence="1 2" key="1">
    <citation type="journal article" date="2021" name="Plant Biotechnol. J.">
        <title>Multi-omics assisted identification of the key and species-specific regulatory components of drought-tolerant mechanisms in Gossypium stocksii.</title>
        <authorList>
            <person name="Yu D."/>
            <person name="Ke L."/>
            <person name="Zhang D."/>
            <person name="Wu Y."/>
            <person name="Sun Y."/>
            <person name="Mei J."/>
            <person name="Sun J."/>
            <person name="Sun Y."/>
        </authorList>
    </citation>
    <scope>NUCLEOTIDE SEQUENCE [LARGE SCALE GENOMIC DNA]</scope>
    <source>
        <strain evidence="2">cv. E1</strain>
        <tissue evidence="1">Leaf</tissue>
    </source>
</reference>
<feature type="non-terminal residue" evidence="1">
    <location>
        <position position="1"/>
    </location>
</feature>
<comment type="caution">
    <text evidence="1">The sequence shown here is derived from an EMBL/GenBank/DDBJ whole genome shotgun (WGS) entry which is preliminary data.</text>
</comment>
<evidence type="ECO:0008006" key="3">
    <source>
        <dbReference type="Google" id="ProtNLM"/>
    </source>
</evidence>
<keyword evidence="2" id="KW-1185">Reference proteome</keyword>